<feature type="active site" description="Proton acceptor" evidence="4">
    <location>
        <position position="207"/>
    </location>
</feature>
<keyword evidence="3 4" id="KW-0456">Lyase</keyword>
<dbReference type="PANTHER" id="PTHR48073">
    <property type="entry name" value="O-SUCCINYLBENZOATE SYNTHASE-RELATED"/>
    <property type="match status" value="1"/>
</dbReference>
<comment type="pathway">
    <text evidence="4">Quinol/quinone metabolism; menaquinone biosynthesis.</text>
</comment>
<gene>
    <name evidence="4 6" type="primary">menC</name>
    <name evidence="6" type="ORF">GCM10011354_15410</name>
</gene>
<dbReference type="GO" id="GO:0000287">
    <property type="term" value="F:magnesium ion binding"/>
    <property type="evidence" value="ECO:0007669"/>
    <property type="project" value="UniProtKB-UniRule"/>
</dbReference>
<evidence type="ECO:0000256" key="3">
    <source>
        <dbReference type="ARBA" id="ARBA00023239"/>
    </source>
</evidence>
<feature type="active site" description="Proton donor" evidence="4">
    <location>
        <position position="101"/>
    </location>
</feature>
<evidence type="ECO:0000256" key="1">
    <source>
        <dbReference type="ARBA" id="ARBA00022723"/>
    </source>
</evidence>
<dbReference type="InterPro" id="IPR029065">
    <property type="entry name" value="Enolase_C-like"/>
</dbReference>
<evidence type="ECO:0000256" key="2">
    <source>
        <dbReference type="ARBA" id="ARBA00022842"/>
    </source>
</evidence>
<feature type="binding site" evidence="4">
    <location>
        <position position="160"/>
    </location>
    <ligand>
        <name>Mg(2+)</name>
        <dbReference type="ChEBI" id="CHEBI:18420"/>
    </ligand>
</feature>
<dbReference type="NCBIfam" id="NF002782">
    <property type="entry name" value="PRK02901.1"/>
    <property type="match status" value="1"/>
</dbReference>
<comment type="cofactor">
    <cofactor evidence="4">
        <name>a divalent metal cation</name>
        <dbReference type="ChEBI" id="CHEBI:60240"/>
    </cofactor>
</comment>
<evidence type="ECO:0000313" key="7">
    <source>
        <dbReference type="Proteomes" id="UP000650511"/>
    </source>
</evidence>
<dbReference type="Pfam" id="PF18374">
    <property type="entry name" value="Enolase_like_N"/>
    <property type="match status" value="1"/>
</dbReference>
<dbReference type="HAMAP" id="MF_00470">
    <property type="entry name" value="MenC_1"/>
    <property type="match status" value="1"/>
</dbReference>
<accession>A0A8J3A9S1</accession>
<dbReference type="SUPFAM" id="SSF51604">
    <property type="entry name" value="Enolase C-terminal domain-like"/>
    <property type="match status" value="1"/>
</dbReference>
<reference evidence="6" key="1">
    <citation type="journal article" date="2014" name="Int. J. Syst. Evol. Microbiol.">
        <title>Complete genome sequence of Corynebacterium casei LMG S-19264T (=DSM 44701T), isolated from a smear-ripened cheese.</title>
        <authorList>
            <consortium name="US DOE Joint Genome Institute (JGI-PGF)"/>
            <person name="Walter F."/>
            <person name="Albersmeier A."/>
            <person name="Kalinowski J."/>
            <person name="Ruckert C."/>
        </authorList>
    </citation>
    <scope>NUCLEOTIDE SEQUENCE</scope>
    <source>
        <strain evidence="6">CGMCC 1.14988</strain>
    </source>
</reference>
<dbReference type="AlphaFoldDB" id="A0A8J3A9S1"/>
<keyword evidence="1 4" id="KW-0479">Metal-binding</keyword>
<dbReference type="GO" id="GO:0043748">
    <property type="term" value="F:O-succinylbenzoate synthase activity"/>
    <property type="evidence" value="ECO:0007669"/>
    <property type="project" value="UniProtKB-EC"/>
</dbReference>
<dbReference type="InterPro" id="IPR010196">
    <property type="entry name" value="OSB_synthase_MenC1"/>
</dbReference>
<evidence type="ECO:0000259" key="5">
    <source>
        <dbReference type="SMART" id="SM00922"/>
    </source>
</evidence>
<dbReference type="EMBL" id="BMHA01000005">
    <property type="protein sequence ID" value="GGI05703.1"/>
    <property type="molecule type" value="Genomic_DNA"/>
</dbReference>
<dbReference type="Pfam" id="PF13378">
    <property type="entry name" value="MR_MLE_C"/>
    <property type="match status" value="1"/>
</dbReference>
<evidence type="ECO:0000313" key="6">
    <source>
        <dbReference type="EMBL" id="GGI05703.1"/>
    </source>
</evidence>
<protein>
    <recommendedName>
        <fullName evidence="4">o-succinylbenzoate synthase</fullName>
        <shortName evidence="4">OSB synthase</shortName>
        <shortName evidence="4">OSBS</shortName>
        <ecNumber evidence="4">4.2.1.113</ecNumber>
    </recommendedName>
    <alternativeName>
        <fullName evidence="4">4-(2'-carboxyphenyl)-4-oxybutyric acid synthase</fullName>
    </alternativeName>
    <alternativeName>
        <fullName evidence="4">o-succinylbenzoic acid synthase</fullName>
    </alternativeName>
</protein>
<dbReference type="SFLD" id="SFLDF00009">
    <property type="entry name" value="o-succinylbenzoate_synthase"/>
    <property type="match status" value="1"/>
</dbReference>
<comment type="similarity">
    <text evidence="4">Belongs to the mandelate racemase/muconate lactonizing enzyme family. MenC type 1 subfamily.</text>
</comment>
<keyword evidence="4" id="KW-0474">Menaquinone biosynthesis</keyword>
<dbReference type="UniPathway" id="UPA00079"/>
<dbReference type="SFLD" id="SFLDS00001">
    <property type="entry name" value="Enolase"/>
    <property type="match status" value="1"/>
</dbReference>
<dbReference type="EC" id="4.2.1.113" evidence="4"/>
<reference evidence="6" key="2">
    <citation type="submission" date="2020-09" db="EMBL/GenBank/DDBJ databases">
        <authorList>
            <person name="Sun Q."/>
            <person name="Zhou Y."/>
        </authorList>
    </citation>
    <scope>NUCLEOTIDE SEQUENCE</scope>
    <source>
        <strain evidence="6">CGMCC 1.14988</strain>
    </source>
</reference>
<proteinExistence type="inferred from homology"/>
<evidence type="ECO:0000256" key="4">
    <source>
        <dbReference type="HAMAP-Rule" id="MF_00470"/>
    </source>
</evidence>
<comment type="caution">
    <text evidence="6">The sequence shown here is derived from an EMBL/GenBank/DDBJ whole genome shotgun (WGS) entry which is preliminary data.</text>
</comment>
<comment type="pathway">
    <text evidence="4">Quinol/quinone metabolism; 1,4-dihydroxy-2-naphthoate biosynthesis; 1,4-dihydroxy-2-naphthoate from chorismate: step 4/7.</text>
</comment>
<sequence length="326" mass="33973">MSALTGLRLFEVPMRLRFRRVTSRAGVLLEGPAGWGEFSPFPDYGPAYASRWLAAAREAATVGFPDPVRDRVPVNTTVPAVDPERAHALVAASGCRTAKVKVAETGQDLADDLARVSAVRDALGPGGRVRVDANGAWDVETAVLALTRLDRVAGGLEYAEQPCVTLEELREVRRRVPVPLAADESVRTAEDPLRVAGLDAADVVVVKVQPLGGVHRALEVIDAAGLPAVVSSALETSVGLAAGVALAAALPELPHACGLGTATLLAADVTDRPLVPEDGFLPVRRVAPEPAMLDQAAPGPERMADLLERLQAAAAVLEGRAGDGEA</sequence>
<keyword evidence="7" id="KW-1185">Reference proteome</keyword>
<dbReference type="OrthoDB" id="3725747at2"/>
<comment type="function">
    <text evidence="4">Converts 2-succinyl-6-hydroxy-2,4-cyclohexadiene-1-carboxylate (SHCHC) to 2-succinylbenzoate (OSB).</text>
</comment>
<name>A0A8J3A9S1_9ACTN</name>
<dbReference type="UniPathway" id="UPA01057">
    <property type="reaction ID" value="UER00165"/>
</dbReference>
<feature type="binding site" evidence="4">
    <location>
        <position position="132"/>
    </location>
    <ligand>
        <name>Mg(2+)</name>
        <dbReference type="ChEBI" id="CHEBI:18420"/>
    </ligand>
</feature>
<dbReference type="SMART" id="SM00922">
    <property type="entry name" value="MR_MLE"/>
    <property type="match status" value="1"/>
</dbReference>
<dbReference type="CDD" id="cd03320">
    <property type="entry name" value="OSBS"/>
    <property type="match status" value="1"/>
</dbReference>
<dbReference type="PANTHER" id="PTHR48073:SF2">
    <property type="entry name" value="O-SUCCINYLBENZOATE SYNTHASE"/>
    <property type="match status" value="1"/>
</dbReference>
<dbReference type="RefSeq" id="WP_130648504.1">
    <property type="nucleotide sequence ID" value="NZ_BMHA01000005.1"/>
</dbReference>
<dbReference type="GO" id="GO:0009234">
    <property type="term" value="P:menaquinone biosynthetic process"/>
    <property type="evidence" value="ECO:0007669"/>
    <property type="project" value="UniProtKB-UniRule"/>
</dbReference>
<dbReference type="InterPro" id="IPR036849">
    <property type="entry name" value="Enolase-like_C_sf"/>
</dbReference>
<feature type="binding site" evidence="4">
    <location>
        <position position="183"/>
    </location>
    <ligand>
        <name>Mg(2+)</name>
        <dbReference type="ChEBI" id="CHEBI:18420"/>
    </ligand>
</feature>
<feature type="domain" description="Mandelate racemase/muconate lactonizing enzyme C-terminal" evidence="5">
    <location>
        <begin position="79"/>
        <end position="179"/>
    </location>
</feature>
<organism evidence="6 7">
    <name type="scientific">Egicoccus halophilus</name>
    <dbReference type="NCBI Taxonomy" id="1670830"/>
    <lineage>
        <taxon>Bacteria</taxon>
        <taxon>Bacillati</taxon>
        <taxon>Actinomycetota</taxon>
        <taxon>Nitriliruptoria</taxon>
        <taxon>Egicoccales</taxon>
        <taxon>Egicoccaceae</taxon>
        <taxon>Egicoccus</taxon>
    </lineage>
</organism>
<comment type="catalytic activity">
    <reaction evidence="4">
        <text>(1R,6R)-6-hydroxy-2-succinyl-cyclohexa-2,4-diene-1-carboxylate = 2-succinylbenzoate + H2O</text>
        <dbReference type="Rhea" id="RHEA:10196"/>
        <dbReference type="ChEBI" id="CHEBI:15377"/>
        <dbReference type="ChEBI" id="CHEBI:18325"/>
        <dbReference type="ChEBI" id="CHEBI:58689"/>
        <dbReference type="EC" id="4.2.1.113"/>
    </reaction>
</comment>
<dbReference type="InterPro" id="IPR013342">
    <property type="entry name" value="Mandelate_racemase_C"/>
</dbReference>
<dbReference type="Gene3D" id="3.20.20.120">
    <property type="entry name" value="Enolase-like C-terminal domain"/>
    <property type="match status" value="1"/>
</dbReference>
<keyword evidence="2 4" id="KW-0460">Magnesium</keyword>
<dbReference type="SFLD" id="SFLDG00180">
    <property type="entry name" value="muconate_cycloisomerase"/>
    <property type="match status" value="1"/>
</dbReference>
<dbReference type="Proteomes" id="UP000650511">
    <property type="component" value="Unassembled WGS sequence"/>
</dbReference>